<comment type="similarity">
    <text evidence="1">Belongs to the CNPPD1 family.</text>
</comment>
<dbReference type="GO" id="GO:0019901">
    <property type="term" value="F:protein kinase binding"/>
    <property type="evidence" value="ECO:0007669"/>
    <property type="project" value="InterPro"/>
</dbReference>
<dbReference type="SUPFAM" id="SSF47954">
    <property type="entry name" value="Cyclin-like"/>
    <property type="match status" value="1"/>
</dbReference>
<dbReference type="InterPro" id="IPR013922">
    <property type="entry name" value="Cyclin_PHO80-like"/>
</dbReference>
<feature type="transmembrane region" description="Helical" evidence="3">
    <location>
        <begin position="187"/>
        <end position="208"/>
    </location>
</feature>
<proteinExistence type="inferred from homology"/>
<dbReference type="GO" id="GO:0000307">
    <property type="term" value="C:cyclin-dependent protein kinase holoenzyme complex"/>
    <property type="evidence" value="ECO:0007669"/>
    <property type="project" value="TreeGrafter"/>
</dbReference>
<keyword evidence="3" id="KW-1133">Transmembrane helix</keyword>
<evidence type="ECO:0000256" key="2">
    <source>
        <dbReference type="ARBA" id="ARBA00040808"/>
    </source>
</evidence>
<organism evidence="4 5">
    <name type="scientific">Ditylenchus dipsaci</name>
    <dbReference type="NCBI Taxonomy" id="166011"/>
    <lineage>
        <taxon>Eukaryota</taxon>
        <taxon>Metazoa</taxon>
        <taxon>Ecdysozoa</taxon>
        <taxon>Nematoda</taxon>
        <taxon>Chromadorea</taxon>
        <taxon>Rhabditida</taxon>
        <taxon>Tylenchina</taxon>
        <taxon>Tylenchomorpha</taxon>
        <taxon>Sphaerularioidea</taxon>
        <taxon>Anguinidae</taxon>
        <taxon>Anguininae</taxon>
        <taxon>Ditylenchus</taxon>
    </lineage>
</organism>
<accession>A0A915ENS4</accession>
<dbReference type="WBParaSite" id="jg7876.1">
    <property type="protein sequence ID" value="jg7876.1"/>
    <property type="gene ID" value="jg7876"/>
</dbReference>
<dbReference type="Proteomes" id="UP000887574">
    <property type="component" value="Unplaced"/>
</dbReference>
<keyword evidence="3" id="KW-0472">Membrane</keyword>
<dbReference type="PANTHER" id="PTHR15615">
    <property type="match status" value="1"/>
</dbReference>
<evidence type="ECO:0000256" key="3">
    <source>
        <dbReference type="SAM" id="Phobius"/>
    </source>
</evidence>
<dbReference type="GO" id="GO:0016538">
    <property type="term" value="F:cyclin-dependent protein serine/threonine kinase regulator activity"/>
    <property type="evidence" value="ECO:0007669"/>
    <property type="project" value="TreeGrafter"/>
</dbReference>
<protein>
    <recommendedName>
        <fullName evidence="2">Protein CNPPD1</fullName>
    </recommendedName>
</protein>
<dbReference type="InterPro" id="IPR036915">
    <property type="entry name" value="Cyclin-like_sf"/>
</dbReference>
<evidence type="ECO:0000313" key="4">
    <source>
        <dbReference type="Proteomes" id="UP000887574"/>
    </source>
</evidence>
<dbReference type="GO" id="GO:0005634">
    <property type="term" value="C:nucleus"/>
    <property type="evidence" value="ECO:0007669"/>
    <property type="project" value="TreeGrafter"/>
</dbReference>
<evidence type="ECO:0000256" key="1">
    <source>
        <dbReference type="ARBA" id="ARBA00038508"/>
    </source>
</evidence>
<dbReference type="PANTHER" id="PTHR15615:SF108">
    <property type="entry name" value="PROTEIN CNPPD1"/>
    <property type="match status" value="1"/>
</dbReference>
<keyword evidence="3" id="KW-0812">Transmembrane</keyword>
<dbReference type="AlphaFoldDB" id="A0A915ENS4"/>
<sequence>MPSKFTHFKQLQQRMSRKLNYGKNGVNTLTEPLSKMLVEYFNQNCAFNDCLDEDFASLLSRDKTFGPATLLIAMIYIDRLKQTQDGTVILASKYLNDAGMDDFVWNDEWASSSGFTLAKVNELELKLLDELDWNILVSENLFNNAFHSIEQWVAADFLHRNGFLTYNEVNIFFSHMHTTFLDLLKHFVYLICMITAAYVCIVTALIMLPSVMNQAESQEQWMELSNSTLAQAHIDMSTGYILGEAPKSMLLNQIVGSKVPFVF</sequence>
<reference evidence="5" key="1">
    <citation type="submission" date="2022-11" db="UniProtKB">
        <authorList>
            <consortium name="WormBaseParasite"/>
        </authorList>
    </citation>
    <scope>IDENTIFICATION</scope>
</reference>
<name>A0A915ENS4_9BILA</name>
<dbReference type="Gene3D" id="1.10.472.10">
    <property type="entry name" value="Cyclin-like"/>
    <property type="match status" value="1"/>
</dbReference>
<keyword evidence="4" id="KW-1185">Reference proteome</keyword>
<evidence type="ECO:0000313" key="5">
    <source>
        <dbReference type="WBParaSite" id="jg7876.1"/>
    </source>
</evidence>